<evidence type="ECO:0000256" key="5">
    <source>
        <dbReference type="ARBA" id="ARBA00022839"/>
    </source>
</evidence>
<evidence type="ECO:0000256" key="4">
    <source>
        <dbReference type="ARBA" id="ARBA00022801"/>
    </source>
</evidence>
<feature type="domain" description="DDH" evidence="6">
    <location>
        <begin position="87"/>
        <end position="238"/>
    </location>
</feature>
<dbReference type="EMBL" id="ARXR01000010">
    <property type="protein sequence ID" value="MBF5053026.1"/>
    <property type="molecule type" value="Genomic_DNA"/>
</dbReference>
<comment type="similarity">
    <text evidence="1">Belongs to the RecJ family.</text>
</comment>
<evidence type="ECO:0000313" key="10">
    <source>
        <dbReference type="Proteomes" id="UP000644441"/>
    </source>
</evidence>
<name>A0ABS0AFU8_9GAMM</name>
<evidence type="ECO:0000259" key="8">
    <source>
        <dbReference type="Pfam" id="PF17768"/>
    </source>
</evidence>
<organism evidence="9 10">
    <name type="scientific">Alloalcanivorax venustensis ISO4</name>
    <dbReference type="NCBI Taxonomy" id="1177184"/>
    <lineage>
        <taxon>Bacteria</taxon>
        <taxon>Pseudomonadati</taxon>
        <taxon>Pseudomonadota</taxon>
        <taxon>Gammaproteobacteria</taxon>
        <taxon>Oceanospirillales</taxon>
        <taxon>Alcanivoracaceae</taxon>
        <taxon>Alloalcanivorax</taxon>
    </lineage>
</organism>
<dbReference type="InterPro" id="IPR038763">
    <property type="entry name" value="DHH_sf"/>
</dbReference>
<dbReference type="Proteomes" id="UP000644441">
    <property type="component" value="Unassembled WGS sequence"/>
</dbReference>
<keyword evidence="3" id="KW-0540">Nuclease</keyword>
<keyword evidence="5 9" id="KW-0269">Exonuclease</keyword>
<dbReference type="NCBIfam" id="TIGR00644">
    <property type="entry name" value="recJ"/>
    <property type="match status" value="1"/>
</dbReference>
<feature type="domain" description="RecJ OB" evidence="8">
    <location>
        <begin position="472"/>
        <end position="575"/>
    </location>
</feature>
<feature type="domain" description="DHHA1" evidence="7">
    <location>
        <begin position="365"/>
        <end position="458"/>
    </location>
</feature>
<reference evidence="9 10" key="1">
    <citation type="submission" date="2012-09" db="EMBL/GenBank/DDBJ databases">
        <title>Genome Sequence of alkane-degrading Bacterium Alcanivorax venustensis ISO4.</title>
        <authorList>
            <person name="Lai Q."/>
            <person name="Shao Z."/>
        </authorList>
    </citation>
    <scope>NUCLEOTIDE SEQUENCE [LARGE SCALE GENOMIC DNA]</scope>
    <source>
        <strain evidence="9 10">ISO4</strain>
    </source>
</reference>
<dbReference type="Pfam" id="PF02272">
    <property type="entry name" value="DHHA1"/>
    <property type="match status" value="1"/>
</dbReference>
<evidence type="ECO:0000259" key="7">
    <source>
        <dbReference type="Pfam" id="PF02272"/>
    </source>
</evidence>
<dbReference type="PANTHER" id="PTHR30255:SF2">
    <property type="entry name" value="SINGLE-STRANDED-DNA-SPECIFIC EXONUCLEASE RECJ"/>
    <property type="match status" value="1"/>
</dbReference>
<sequence length="580" mass="63052">MRTLAASFRQAELMSARPFPEIRRRTLDTVPDWPGVPPLLARVLAARGVTREEQLQLSLGRLPHPDGFNGLGAAVDLLQQAREEHWRICVVGDYDADGATATALMVRGLAGLGFRRPDYLVPNRFEYGYGLSPAIVELARETLAPDLIITVDNGIASVDGVAAARAAGMRVLITDHHLPGDQLPDADALVNPRLCEDGFPARNLAGVGVAFYLLLAVQRRLGIKSPVLDLLDLVALGTVADVVILDDANRILVEQGLRRIRAGKGSPGLRALLRVAGRDPAKVVAADLGFAAGPRLNAAGRLTDMSHGIECLLADSEEQARRFAEELDTINRERRGIEQGMRDAAMLEVARLRERELPAALCLHGPDWHEGVVGILASRVKESVHRPVIAFAPAREKGMLKGSGRSIPGLHLRDVLDAVATAHPEMLHKFGGHAMAAGMTLRADHLPAFTEAFRDAVAAVASADLFDEVVETDGALEEIDLCLDTAEILSHRFPWGQGFPPPRFDGEFEVLDSRVVGERHLKLTLGLPGCGGVVDGIHFNADLDQLGDRLRRVYGIYRLEVNEFRGNRNPQLLFEHLRPA</sequence>
<evidence type="ECO:0000259" key="6">
    <source>
        <dbReference type="Pfam" id="PF01368"/>
    </source>
</evidence>
<dbReference type="InterPro" id="IPR041122">
    <property type="entry name" value="RecJ_OB"/>
</dbReference>
<dbReference type="PANTHER" id="PTHR30255">
    <property type="entry name" value="SINGLE-STRANDED-DNA-SPECIFIC EXONUCLEASE RECJ"/>
    <property type="match status" value="1"/>
</dbReference>
<protein>
    <recommendedName>
        <fullName evidence="2">Single-stranded-DNA-specific exonuclease RecJ</fullName>
    </recommendedName>
</protein>
<keyword evidence="10" id="KW-1185">Reference proteome</keyword>
<dbReference type="InterPro" id="IPR003156">
    <property type="entry name" value="DHHA1_dom"/>
</dbReference>
<dbReference type="Gene3D" id="3.90.1640.30">
    <property type="match status" value="1"/>
</dbReference>
<dbReference type="Pfam" id="PF01368">
    <property type="entry name" value="DHH"/>
    <property type="match status" value="1"/>
</dbReference>
<accession>A0ABS0AFU8</accession>
<evidence type="ECO:0000256" key="2">
    <source>
        <dbReference type="ARBA" id="ARBA00019841"/>
    </source>
</evidence>
<dbReference type="Pfam" id="PF17768">
    <property type="entry name" value="RecJ_OB"/>
    <property type="match status" value="1"/>
</dbReference>
<dbReference type="InterPro" id="IPR001667">
    <property type="entry name" value="DDH_dom"/>
</dbReference>
<comment type="caution">
    <text evidence="9">The sequence shown here is derived from an EMBL/GenBank/DDBJ whole genome shotgun (WGS) entry which is preliminary data.</text>
</comment>
<dbReference type="InterPro" id="IPR004610">
    <property type="entry name" value="RecJ"/>
</dbReference>
<evidence type="ECO:0000256" key="3">
    <source>
        <dbReference type="ARBA" id="ARBA00022722"/>
    </source>
</evidence>
<proteinExistence type="inferred from homology"/>
<dbReference type="InterPro" id="IPR051673">
    <property type="entry name" value="SSDNA_exonuclease_RecJ"/>
</dbReference>
<dbReference type="GO" id="GO:0004527">
    <property type="term" value="F:exonuclease activity"/>
    <property type="evidence" value="ECO:0007669"/>
    <property type="project" value="UniProtKB-KW"/>
</dbReference>
<gene>
    <name evidence="9" type="ORF">ISO4_01628</name>
</gene>
<evidence type="ECO:0000256" key="1">
    <source>
        <dbReference type="ARBA" id="ARBA00005915"/>
    </source>
</evidence>
<evidence type="ECO:0000313" key="9">
    <source>
        <dbReference type="EMBL" id="MBF5053026.1"/>
    </source>
</evidence>
<dbReference type="SUPFAM" id="SSF64182">
    <property type="entry name" value="DHH phosphoesterases"/>
    <property type="match status" value="1"/>
</dbReference>
<keyword evidence="4" id="KW-0378">Hydrolase</keyword>
<dbReference type="Gene3D" id="3.10.310.30">
    <property type="match status" value="1"/>
</dbReference>